<dbReference type="SUPFAM" id="SSF46689">
    <property type="entry name" value="Homeodomain-like"/>
    <property type="match status" value="1"/>
</dbReference>
<dbReference type="PANTHER" id="PTHR47506:SF1">
    <property type="entry name" value="HTH-TYPE TRANSCRIPTIONAL REGULATOR YJDC"/>
    <property type="match status" value="1"/>
</dbReference>
<protein>
    <submittedName>
        <fullName evidence="7">TetR/AcrR family transcriptional regulator</fullName>
    </submittedName>
</protein>
<reference evidence="7" key="1">
    <citation type="submission" date="2022-11" db="EMBL/GenBank/DDBJ databases">
        <title>Biodiversity and phylogenetic relationships of bacteria.</title>
        <authorList>
            <person name="Machado R.A.R."/>
            <person name="Bhat A."/>
            <person name="Loulou A."/>
            <person name="Kallel S."/>
        </authorList>
    </citation>
    <scope>NUCLEOTIDE SEQUENCE</scope>
    <source>
        <strain evidence="7">K-TC2</strain>
    </source>
</reference>
<evidence type="ECO:0000259" key="6">
    <source>
        <dbReference type="PROSITE" id="PS50977"/>
    </source>
</evidence>
<keyword evidence="2 4" id="KW-0238">DNA-binding</keyword>
<dbReference type="Gene3D" id="1.10.357.10">
    <property type="entry name" value="Tetracycline Repressor, domain 2"/>
    <property type="match status" value="1"/>
</dbReference>
<keyword evidence="8" id="KW-1185">Reference proteome</keyword>
<dbReference type="PRINTS" id="PR00455">
    <property type="entry name" value="HTHTETR"/>
</dbReference>
<dbReference type="PROSITE" id="PS50977">
    <property type="entry name" value="HTH_TETR_2"/>
    <property type="match status" value="1"/>
</dbReference>
<feature type="compositionally biased region" description="Polar residues" evidence="5">
    <location>
        <begin position="1"/>
        <end position="14"/>
    </location>
</feature>
<feature type="compositionally biased region" description="Basic and acidic residues" evidence="5">
    <location>
        <begin position="22"/>
        <end position="41"/>
    </location>
</feature>
<dbReference type="Proteomes" id="UP001144805">
    <property type="component" value="Unassembled WGS sequence"/>
</dbReference>
<organism evidence="7 8">
    <name type="scientific">Kaistia nematophila</name>
    <dbReference type="NCBI Taxonomy" id="2994654"/>
    <lineage>
        <taxon>Bacteria</taxon>
        <taxon>Pseudomonadati</taxon>
        <taxon>Pseudomonadota</taxon>
        <taxon>Alphaproteobacteria</taxon>
        <taxon>Hyphomicrobiales</taxon>
        <taxon>Kaistiaceae</taxon>
        <taxon>Kaistia</taxon>
    </lineage>
</organism>
<evidence type="ECO:0000256" key="3">
    <source>
        <dbReference type="ARBA" id="ARBA00023163"/>
    </source>
</evidence>
<dbReference type="EMBL" id="JAPKNK010000002">
    <property type="protein sequence ID" value="MCX5569136.1"/>
    <property type="molecule type" value="Genomic_DNA"/>
</dbReference>
<dbReference type="PANTHER" id="PTHR47506">
    <property type="entry name" value="TRANSCRIPTIONAL REGULATORY PROTEIN"/>
    <property type="match status" value="1"/>
</dbReference>
<feature type="region of interest" description="Disordered" evidence="5">
    <location>
        <begin position="1"/>
        <end position="41"/>
    </location>
</feature>
<comment type="caution">
    <text evidence="7">The sequence shown here is derived from an EMBL/GenBank/DDBJ whole genome shotgun (WGS) entry which is preliminary data.</text>
</comment>
<evidence type="ECO:0000313" key="8">
    <source>
        <dbReference type="Proteomes" id="UP001144805"/>
    </source>
</evidence>
<dbReference type="AlphaFoldDB" id="A0A9X3IL34"/>
<feature type="DNA-binding region" description="H-T-H motif" evidence="4">
    <location>
        <begin position="62"/>
        <end position="81"/>
    </location>
</feature>
<accession>A0A9X3IL34</accession>
<gene>
    <name evidence="7" type="ORF">OSH07_08010</name>
</gene>
<dbReference type="Pfam" id="PF00440">
    <property type="entry name" value="TetR_N"/>
    <property type="match status" value="1"/>
</dbReference>
<keyword evidence="1" id="KW-0805">Transcription regulation</keyword>
<dbReference type="InterPro" id="IPR001647">
    <property type="entry name" value="HTH_TetR"/>
</dbReference>
<evidence type="ECO:0000256" key="2">
    <source>
        <dbReference type="ARBA" id="ARBA00023125"/>
    </source>
</evidence>
<dbReference type="SUPFAM" id="SSF48498">
    <property type="entry name" value="Tetracyclin repressor-like, C-terminal domain"/>
    <property type="match status" value="1"/>
</dbReference>
<evidence type="ECO:0000256" key="1">
    <source>
        <dbReference type="ARBA" id="ARBA00023015"/>
    </source>
</evidence>
<evidence type="ECO:0000256" key="4">
    <source>
        <dbReference type="PROSITE-ProRule" id="PRU00335"/>
    </source>
</evidence>
<evidence type="ECO:0000313" key="7">
    <source>
        <dbReference type="EMBL" id="MCX5569136.1"/>
    </source>
</evidence>
<name>A0A9X3IL34_9HYPH</name>
<dbReference type="GO" id="GO:0003677">
    <property type="term" value="F:DNA binding"/>
    <property type="evidence" value="ECO:0007669"/>
    <property type="project" value="UniProtKB-UniRule"/>
</dbReference>
<sequence>MHDTYRSVTSSSGSGDEVLESSGDRPAAKASKGRADAPPRAADRIRATVRELFYRQGIRAVGIEEIVERAGVTKPSLYRNFASKDELAAAYMRDYDTEFWGRYDAAVSKHPGDPRAQIMAYLSAISVRAQSADYRGCGMTNAAVEFPDRNNPARLVAVGNKHELRRRLTELARQLGVREPEVLGDGLLLLVEGAYVSGQLFGEGGPARSIAIAAGLMIDASLKT</sequence>
<dbReference type="InterPro" id="IPR009057">
    <property type="entry name" value="Homeodomain-like_sf"/>
</dbReference>
<feature type="domain" description="HTH tetR-type" evidence="6">
    <location>
        <begin position="39"/>
        <end position="99"/>
    </location>
</feature>
<dbReference type="InterPro" id="IPR036271">
    <property type="entry name" value="Tet_transcr_reg_TetR-rel_C_sf"/>
</dbReference>
<proteinExistence type="predicted"/>
<keyword evidence="3" id="KW-0804">Transcription</keyword>
<evidence type="ECO:0000256" key="5">
    <source>
        <dbReference type="SAM" id="MobiDB-lite"/>
    </source>
</evidence>